<keyword evidence="2 4" id="KW-1133">Transmembrane helix</keyword>
<organism evidence="6 7">
    <name type="scientific">Stella humosa</name>
    <dbReference type="NCBI Taxonomy" id="94"/>
    <lineage>
        <taxon>Bacteria</taxon>
        <taxon>Pseudomonadati</taxon>
        <taxon>Pseudomonadota</taxon>
        <taxon>Alphaproteobacteria</taxon>
        <taxon>Rhodospirillales</taxon>
        <taxon>Stellaceae</taxon>
        <taxon>Stella</taxon>
    </lineage>
</organism>
<dbReference type="GO" id="GO:0022857">
    <property type="term" value="F:transmembrane transporter activity"/>
    <property type="evidence" value="ECO:0007669"/>
    <property type="project" value="InterPro"/>
</dbReference>
<sequence length="404" mass="41770">MSTSSAGKPGIGLLSLAVGAMLVQQGLSYLSTLVFPVAMPALSQALGIGTAYAGLYTGLCFAVSSMGQLSCGGLIVRLGALRVSQLSLLLLGTGLFLAAAGEIWLFALSALVLGFGNSVSTPASSHLLSRYSPPKYAPLIFSIKQTGVPVGAMTAGVAVPLLVVTYGWQSAFIVFGCICWVFGLAIQPLRREFDSDRQPRHQLSFAAIGATIRTVWGDEGLRGYAYAMFCFVGLQAIFGSFFVSYLSDGMGYSLTAAGGIFALAQAIAIVARIAWGWIGSRWIDPRLVLGGLGLAMAVASLAVAAIGFGASYWTILAIGVAYSATAVGWHGLLLAEVARRAPPGRIGAITGGVVAFGGAGMMTYPLLHAGLLQLTGAYGWGFALAAFPAAIVGLRLIRGGRQTR</sequence>
<dbReference type="PANTHER" id="PTHR23527">
    <property type="entry name" value="BLL3282 PROTEIN"/>
    <property type="match status" value="1"/>
</dbReference>
<dbReference type="PROSITE" id="PS50850">
    <property type="entry name" value="MFS"/>
    <property type="match status" value="1"/>
</dbReference>
<feature type="transmembrane region" description="Helical" evidence="4">
    <location>
        <begin position="312"/>
        <end position="334"/>
    </location>
</feature>
<proteinExistence type="predicted"/>
<feature type="transmembrane region" description="Helical" evidence="4">
    <location>
        <begin position="88"/>
        <end position="115"/>
    </location>
</feature>
<feature type="transmembrane region" description="Helical" evidence="4">
    <location>
        <begin position="223"/>
        <end position="246"/>
    </location>
</feature>
<gene>
    <name evidence="6" type="ORF">EDC65_4272</name>
</gene>
<dbReference type="OrthoDB" id="7488909at2"/>
<keyword evidence="3 4" id="KW-0472">Membrane</keyword>
<comment type="caution">
    <text evidence="6">The sequence shown here is derived from an EMBL/GenBank/DDBJ whole genome shotgun (WGS) entry which is preliminary data.</text>
</comment>
<feature type="transmembrane region" description="Helical" evidence="4">
    <location>
        <begin position="346"/>
        <end position="366"/>
    </location>
</feature>
<dbReference type="Pfam" id="PF07690">
    <property type="entry name" value="MFS_1"/>
    <property type="match status" value="1"/>
</dbReference>
<dbReference type="SUPFAM" id="SSF103473">
    <property type="entry name" value="MFS general substrate transporter"/>
    <property type="match status" value="1"/>
</dbReference>
<evidence type="ECO:0000256" key="2">
    <source>
        <dbReference type="ARBA" id="ARBA00022989"/>
    </source>
</evidence>
<dbReference type="InterPro" id="IPR020846">
    <property type="entry name" value="MFS_dom"/>
</dbReference>
<feature type="transmembrane region" description="Helical" evidence="4">
    <location>
        <begin position="166"/>
        <end position="186"/>
    </location>
</feature>
<feature type="domain" description="Major facilitator superfamily (MFS) profile" evidence="5">
    <location>
        <begin position="12"/>
        <end position="404"/>
    </location>
</feature>
<reference evidence="6 7" key="1">
    <citation type="submission" date="2018-11" db="EMBL/GenBank/DDBJ databases">
        <title>Genomic Encyclopedia of Type Strains, Phase IV (KMG-IV): sequencing the most valuable type-strain genomes for metagenomic binning, comparative biology and taxonomic classification.</title>
        <authorList>
            <person name="Goeker M."/>
        </authorList>
    </citation>
    <scope>NUCLEOTIDE SEQUENCE [LARGE SCALE GENOMIC DNA]</scope>
    <source>
        <strain evidence="6 7">DSM 5900</strain>
    </source>
</reference>
<feature type="transmembrane region" description="Helical" evidence="4">
    <location>
        <begin position="12"/>
        <end position="35"/>
    </location>
</feature>
<evidence type="ECO:0000256" key="3">
    <source>
        <dbReference type="ARBA" id="ARBA00023136"/>
    </source>
</evidence>
<keyword evidence="1 4" id="KW-0812">Transmembrane</keyword>
<keyword evidence="7" id="KW-1185">Reference proteome</keyword>
<feature type="transmembrane region" description="Helical" evidence="4">
    <location>
        <begin position="287"/>
        <end position="306"/>
    </location>
</feature>
<dbReference type="EMBL" id="RJKX01000016">
    <property type="protein sequence ID" value="ROP83623.1"/>
    <property type="molecule type" value="Genomic_DNA"/>
</dbReference>
<evidence type="ECO:0000313" key="6">
    <source>
        <dbReference type="EMBL" id="ROP83623.1"/>
    </source>
</evidence>
<protein>
    <submittedName>
        <fullName evidence="6">Fucose permease</fullName>
    </submittedName>
</protein>
<evidence type="ECO:0000259" key="5">
    <source>
        <dbReference type="PROSITE" id="PS50850"/>
    </source>
</evidence>
<dbReference type="InterPro" id="IPR011701">
    <property type="entry name" value="MFS"/>
</dbReference>
<feature type="transmembrane region" description="Helical" evidence="4">
    <location>
        <begin position="378"/>
        <end position="397"/>
    </location>
</feature>
<feature type="transmembrane region" description="Helical" evidence="4">
    <location>
        <begin position="55"/>
        <end position="76"/>
    </location>
</feature>
<feature type="transmembrane region" description="Helical" evidence="4">
    <location>
        <begin position="252"/>
        <end position="275"/>
    </location>
</feature>
<dbReference type="Gene3D" id="1.20.1250.20">
    <property type="entry name" value="MFS general substrate transporter like domains"/>
    <property type="match status" value="2"/>
</dbReference>
<dbReference type="AlphaFoldDB" id="A0A3N1KPF0"/>
<name>A0A3N1KPF0_9PROT</name>
<evidence type="ECO:0000256" key="4">
    <source>
        <dbReference type="SAM" id="Phobius"/>
    </source>
</evidence>
<accession>A0A3N1KPF0</accession>
<dbReference type="PANTHER" id="PTHR23527:SF1">
    <property type="entry name" value="BLL3282 PROTEIN"/>
    <property type="match status" value="1"/>
</dbReference>
<dbReference type="RefSeq" id="WP_123693344.1">
    <property type="nucleotide sequence ID" value="NZ_AP019700.1"/>
</dbReference>
<evidence type="ECO:0000256" key="1">
    <source>
        <dbReference type="ARBA" id="ARBA00022692"/>
    </source>
</evidence>
<dbReference type="Proteomes" id="UP000278222">
    <property type="component" value="Unassembled WGS sequence"/>
</dbReference>
<dbReference type="InterPro" id="IPR036259">
    <property type="entry name" value="MFS_trans_sf"/>
</dbReference>
<evidence type="ECO:0000313" key="7">
    <source>
        <dbReference type="Proteomes" id="UP000278222"/>
    </source>
</evidence>
<dbReference type="InterPro" id="IPR052952">
    <property type="entry name" value="MFS-Transporter"/>
</dbReference>